<dbReference type="EMBL" id="CP076664">
    <property type="protein sequence ID" value="QWU89199.1"/>
    <property type="molecule type" value="Genomic_DNA"/>
</dbReference>
<name>A0ABX8I9Q7_9ASCO</name>
<evidence type="ECO:0000313" key="3">
    <source>
        <dbReference type="Proteomes" id="UP000825434"/>
    </source>
</evidence>
<evidence type="ECO:0000259" key="1">
    <source>
        <dbReference type="Pfam" id="PF11715"/>
    </source>
</evidence>
<dbReference type="Proteomes" id="UP000825434">
    <property type="component" value="Chromosome 4"/>
</dbReference>
<dbReference type="Pfam" id="PF11715">
    <property type="entry name" value="Beta-prop_Nup120_160"/>
    <property type="match status" value="1"/>
</dbReference>
<feature type="domain" description="Nucleoporin Nup120/160 beta-propeller" evidence="1">
    <location>
        <begin position="57"/>
        <end position="529"/>
    </location>
</feature>
<protein>
    <recommendedName>
        <fullName evidence="1">Nucleoporin Nup120/160 beta-propeller domain-containing protein</fullName>
    </recommendedName>
</protein>
<evidence type="ECO:0000313" key="2">
    <source>
        <dbReference type="EMBL" id="QWU89199.1"/>
    </source>
</evidence>
<proteinExistence type="predicted"/>
<organism evidence="2 3">
    <name type="scientific">Candidozyma haemuli</name>
    <dbReference type="NCBI Taxonomy" id="45357"/>
    <lineage>
        <taxon>Eukaryota</taxon>
        <taxon>Fungi</taxon>
        <taxon>Dikarya</taxon>
        <taxon>Ascomycota</taxon>
        <taxon>Saccharomycotina</taxon>
        <taxon>Pichiomycetes</taxon>
        <taxon>Metschnikowiaceae</taxon>
        <taxon>Candidozyma</taxon>
    </lineage>
</organism>
<gene>
    <name evidence="2" type="ORF">CA3LBN_003522</name>
</gene>
<reference evidence="2 3" key="1">
    <citation type="submission" date="2021-06" db="EMBL/GenBank/DDBJ databases">
        <title>Candida outbreak in Lebanon.</title>
        <authorList>
            <person name="Finianos M."/>
        </authorList>
    </citation>
    <scope>NUCLEOTIDE SEQUENCE [LARGE SCALE GENOMIC DNA]</scope>
    <source>
        <strain evidence="2">CA3LBN</strain>
    </source>
</reference>
<dbReference type="InterPro" id="IPR059141">
    <property type="entry name" value="Beta-prop_Nup120_160"/>
</dbReference>
<accession>A0ABX8I9Q7</accession>
<keyword evidence="3" id="KW-1185">Reference proteome</keyword>
<sequence length="1114" mass="128449">MGYTHIDGLTSIYPTKKVRLPLQYDVSESVKTHSCEDTFLIGSTVEHTFKIESFITSVHFRLHSDRKRLIFFPLVNQTTNFQFHVQQIEVELPQRVFSDRTLHVHEGFKGAEKDPFVGIDLIDEQYLFISIKINLSDFILEENRTCLSLDNFDDWVHISVPYSFELRAEPFRVHALTENDVIVSLEDGALLHFKRPSFLQNFEIFNFTRPNVTRKAFMGELFRRKERLTGLLVADAVSNVAMVDRSCFLALSSDKALTLYDCKSHSSIDQFKIFETSMPSNEVTQLPRNSLKVINSGASCLSFMLDPTLSKRDGCPSVKIHALELKNASKIITKENFSFDVEIPSYSSNQSHNEVFHIHDYSVLQSEVFIKHQILWRYNNLSMYTTYLQNMSTGNVLANPSYNADTDIDTSLSKFETHDMSKIREMIWNSGRYDANLVTKANELLFKSLGVEVSPTYDTVSKSKLDNMVESISSSTGVTLSSIWYKLYLICEEFRRSGQKPLCLHQTNVSTFIIEANGVGVLRESHFFEDFSGHPASTSLKSILKIVRARISSSALNQLQLFLESASELTELQIGEKAQELLEGRFKEHELGMLLESLDEQTLELIEDLVSKPSKSDIEGYVDSDVELDEFTRMYAVKTFLKIINSHREILLEVGSIFLLCEANPKVISSLNAIRRAMFLYKFLEFSFGISFKQSDKMQVQTESIGKSDLALFWDCFREEKLVFHHISEYQLNDAFDVLRHVLFSTSFEHFILRLIIRLINCGEWDLAKTKFVAFLDTEKVAQKFVYGLVCLFTDDLVTFHDIVGDFENFRLFCESESFVKARPLLQESPFLKCVLLDEAFDTEVEVNRAALYNHKLSEMCENYSVVPNNSYEKRQEIIRLGVQFEENAVKLLDSSSQFDHLRLDFQKKLFHLSIQMHEFKGAIRALESLSQQLTALELRCSVLALLRALVDNDKQNLLFEASCSLFCESNRSVVDKILLEEANEDLVLWRALKSYELLYSWRLGALTQTNSNTCGDKRGASEALYIFITRFRMEKEVLKDASRANDDYRKFKLKILELYMIIINCLQSFDDSSEMWIKKNNGFEFEIMRIEALLLEHSDWLRELENDIPFDGI</sequence>